<keyword evidence="3" id="KW-1134">Transmembrane beta strand</keyword>
<dbReference type="GO" id="GO:0006811">
    <property type="term" value="P:monoatomic ion transport"/>
    <property type="evidence" value="ECO:0007669"/>
    <property type="project" value="UniProtKB-KW"/>
</dbReference>
<evidence type="ECO:0000259" key="11">
    <source>
        <dbReference type="PROSITE" id="PS51123"/>
    </source>
</evidence>
<evidence type="ECO:0000256" key="6">
    <source>
        <dbReference type="ARBA" id="ARBA00023065"/>
    </source>
</evidence>
<dbReference type="InterPro" id="IPR006665">
    <property type="entry name" value="OmpA-like"/>
</dbReference>
<dbReference type="GO" id="GO:0046930">
    <property type="term" value="C:pore complex"/>
    <property type="evidence" value="ECO:0007669"/>
    <property type="project" value="UniProtKB-KW"/>
</dbReference>
<evidence type="ECO:0000256" key="9">
    <source>
        <dbReference type="ARBA" id="ARBA00023237"/>
    </source>
</evidence>
<dbReference type="PANTHER" id="PTHR30329:SF21">
    <property type="entry name" value="LIPOPROTEIN YIAD-RELATED"/>
    <property type="match status" value="1"/>
</dbReference>
<dbReference type="EMBL" id="LAZR01000019">
    <property type="protein sequence ID" value="KKO05428.1"/>
    <property type="molecule type" value="Genomic_DNA"/>
</dbReference>
<keyword evidence="7" id="KW-0626">Porin</keyword>
<accession>A0A0F9VZK9</accession>
<dbReference type="Gene3D" id="3.30.1330.60">
    <property type="entry name" value="OmpA-like domain"/>
    <property type="match status" value="1"/>
</dbReference>
<comment type="subcellular location">
    <subcellularLocation>
        <location evidence="1">Cell outer membrane</location>
        <topology evidence="1">Multi-pass membrane protein</topology>
    </subcellularLocation>
</comment>
<dbReference type="GO" id="GO:0015288">
    <property type="term" value="F:porin activity"/>
    <property type="evidence" value="ECO:0007669"/>
    <property type="project" value="UniProtKB-KW"/>
</dbReference>
<keyword evidence="6" id="KW-0406">Ion transport</keyword>
<dbReference type="InterPro" id="IPR027385">
    <property type="entry name" value="Beta-barrel_OMP"/>
</dbReference>
<gene>
    <name evidence="12" type="ORF">LCGC14_0076990</name>
</gene>
<keyword evidence="4" id="KW-0812">Transmembrane</keyword>
<reference evidence="12" key="1">
    <citation type="journal article" date="2015" name="Nature">
        <title>Complex archaea that bridge the gap between prokaryotes and eukaryotes.</title>
        <authorList>
            <person name="Spang A."/>
            <person name="Saw J.H."/>
            <person name="Jorgensen S.L."/>
            <person name="Zaremba-Niedzwiedzka K."/>
            <person name="Martijn J."/>
            <person name="Lind A.E."/>
            <person name="van Eijk R."/>
            <person name="Schleper C."/>
            <person name="Guy L."/>
            <person name="Ettema T.J."/>
        </authorList>
    </citation>
    <scope>NUCLEOTIDE SEQUENCE</scope>
</reference>
<dbReference type="GO" id="GO:0009279">
    <property type="term" value="C:cell outer membrane"/>
    <property type="evidence" value="ECO:0007669"/>
    <property type="project" value="UniProtKB-SubCell"/>
</dbReference>
<name>A0A0F9VZK9_9ZZZZ</name>
<evidence type="ECO:0000313" key="12">
    <source>
        <dbReference type="EMBL" id="KKO05428.1"/>
    </source>
</evidence>
<dbReference type="Pfam" id="PF13505">
    <property type="entry name" value="OMP_b-brl"/>
    <property type="match status" value="1"/>
</dbReference>
<feature type="region of interest" description="Disordered" evidence="10">
    <location>
        <begin position="226"/>
        <end position="251"/>
    </location>
</feature>
<keyword evidence="2" id="KW-0813">Transport</keyword>
<keyword evidence="9" id="KW-0998">Cell outer membrane</keyword>
<evidence type="ECO:0000256" key="2">
    <source>
        <dbReference type="ARBA" id="ARBA00022448"/>
    </source>
</evidence>
<dbReference type="InterPro" id="IPR050330">
    <property type="entry name" value="Bact_OuterMem_StrucFunc"/>
</dbReference>
<dbReference type="CDD" id="cd07185">
    <property type="entry name" value="OmpA_C-like"/>
    <property type="match status" value="1"/>
</dbReference>
<keyword evidence="5" id="KW-0732">Signal</keyword>
<dbReference type="PRINTS" id="PR01022">
    <property type="entry name" value="OUTRMMBRANEA"/>
</dbReference>
<dbReference type="SUPFAM" id="SSF103088">
    <property type="entry name" value="OmpA-like"/>
    <property type="match status" value="1"/>
</dbReference>
<evidence type="ECO:0000256" key="4">
    <source>
        <dbReference type="ARBA" id="ARBA00022692"/>
    </source>
</evidence>
<dbReference type="AlphaFoldDB" id="A0A0F9VZK9"/>
<evidence type="ECO:0000256" key="5">
    <source>
        <dbReference type="ARBA" id="ARBA00022729"/>
    </source>
</evidence>
<dbReference type="PROSITE" id="PS51123">
    <property type="entry name" value="OMPA_2"/>
    <property type="match status" value="1"/>
</dbReference>
<feature type="domain" description="OmpA-like" evidence="11">
    <location>
        <begin position="248"/>
        <end position="375"/>
    </location>
</feature>
<dbReference type="InterPro" id="IPR011250">
    <property type="entry name" value="OMP/PagP_B-barrel"/>
</dbReference>
<dbReference type="InterPro" id="IPR036737">
    <property type="entry name" value="OmpA-like_sf"/>
</dbReference>
<dbReference type="PANTHER" id="PTHR30329">
    <property type="entry name" value="STATOR ELEMENT OF FLAGELLAR MOTOR COMPLEX"/>
    <property type="match status" value="1"/>
</dbReference>
<feature type="compositionally biased region" description="Pro residues" evidence="10">
    <location>
        <begin position="227"/>
        <end position="249"/>
    </location>
</feature>
<keyword evidence="8" id="KW-0472">Membrane</keyword>
<evidence type="ECO:0000256" key="7">
    <source>
        <dbReference type="ARBA" id="ARBA00023114"/>
    </source>
</evidence>
<evidence type="ECO:0000256" key="8">
    <source>
        <dbReference type="ARBA" id="ARBA00023136"/>
    </source>
</evidence>
<dbReference type="SUPFAM" id="SSF56925">
    <property type="entry name" value="OMPA-like"/>
    <property type="match status" value="1"/>
</dbReference>
<proteinExistence type="predicted"/>
<comment type="caution">
    <text evidence="12">The sequence shown here is derived from an EMBL/GenBank/DDBJ whole genome shotgun (WGS) entry which is preliminary data.</text>
</comment>
<dbReference type="InterPro" id="IPR002368">
    <property type="entry name" value="OmpA"/>
</dbReference>
<evidence type="ECO:0000256" key="1">
    <source>
        <dbReference type="ARBA" id="ARBA00004571"/>
    </source>
</evidence>
<dbReference type="PRINTS" id="PR01021">
    <property type="entry name" value="OMPADOMAIN"/>
</dbReference>
<dbReference type="Gene3D" id="2.40.160.20">
    <property type="match status" value="1"/>
</dbReference>
<organism evidence="12">
    <name type="scientific">marine sediment metagenome</name>
    <dbReference type="NCBI Taxonomy" id="412755"/>
    <lineage>
        <taxon>unclassified sequences</taxon>
        <taxon>metagenomes</taxon>
        <taxon>ecological metagenomes</taxon>
    </lineage>
</organism>
<protein>
    <recommendedName>
        <fullName evidence="11">OmpA-like domain-containing protein</fullName>
    </recommendedName>
</protein>
<evidence type="ECO:0000256" key="3">
    <source>
        <dbReference type="ARBA" id="ARBA00022452"/>
    </source>
</evidence>
<dbReference type="InterPro" id="IPR006664">
    <property type="entry name" value="OMP_bac"/>
</dbReference>
<sequence>MKHTHRFIKRPLTALVFSTPLLLAGSFTLAQDSGFYIGGNYGESYGRLSRAEVAETFEANGRQVLLLDKTDEDNAGKLLFGYDINDVFAAEFSYFNLGKYQFNTTLAPAQNMRGRAAIEGFALDLLTKMPITDNLSALLRAGVTRTSVTQSFSRFPVTPANSFDDRTPREFEGKAGFGLEYDFNEALSARAELEYFNLPSSQMLGDSAHMASVGLVYRFGRSAAPAPVAPTPAPAPRPEPTPPPAPEPEPVNITLESRALFEFDDATISASGRQELDGLLRQLSEIDYDSTIVVGHTDRIGGREYNLGLSQRRADAVRNYLIEGGIRANTITARGLANDESLLAPTDCRNLGSNQATIDCLQPDRRVVVEIDGTREP</sequence>
<dbReference type="Pfam" id="PF00691">
    <property type="entry name" value="OmpA"/>
    <property type="match status" value="1"/>
</dbReference>
<evidence type="ECO:0000256" key="10">
    <source>
        <dbReference type="SAM" id="MobiDB-lite"/>
    </source>
</evidence>